<organism evidence="2 3">
    <name type="scientific">Desulfuromonas soudanensis</name>
    <dbReference type="NCBI Taxonomy" id="1603606"/>
    <lineage>
        <taxon>Bacteria</taxon>
        <taxon>Pseudomonadati</taxon>
        <taxon>Thermodesulfobacteriota</taxon>
        <taxon>Desulfuromonadia</taxon>
        <taxon>Desulfuromonadales</taxon>
        <taxon>Desulfuromonadaceae</taxon>
        <taxon>Desulfuromonas</taxon>
    </lineage>
</organism>
<dbReference type="InterPro" id="IPR052533">
    <property type="entry name" value="WalJ/YycJ-like"/>
</dbReference>
<dbReference type="RefSeq" id="WP_053550645.1">
    <property type="nucleotide sequence ID" value="NZ_CP010802.1"/>
</dbReference>
<accession>A0A0M5IZ35</accession>
<dbReference type="InterPro" id="IPR001279">
    <property type="entry name" value="Metallo-B-lactamas"/>
</dbReference>
<dbReference type="AlphaFoldDB" id="A0A0M5IZ35"/>
<name>A0A0M5IZ35_9BACT</name>
<reference evidence="2 3" key="1">
    <citation type="submission" date="2015-07" db="EMBL/GenBank/DDBJ databases">
        <title>Isolation and Genomic Characterization of a Novel Halophilic Metal-Reducing Deltaproteobacterium from the Deep Subsurface.</title>
        <authorList>
            <person name="Badalamenti J.P."/>
            <person name="Summers Z.M."/>
            <person name="Gralnick J.A."/>
            <person name="Bond D.R."/>
        </authorList>
    </citation>
    <scope>NUCLEOTIDE SEQUENCE [LARGE SCALE GENOMIC DNA]</scope>
    <source>
        <strain evidence="2 3">WTL</strain>
    </source>
</reference>
<evidence type="ECO:0000313" key="2">
    <source>
        <dbReference type="EMBL" id="ALC16556.1"/>
    </source>
</evidence>
<proteinExistence type="predicted"/>
<dbReference type="EMBL" id="CP010802">
    <property type="protein sequence ID" value="ALC16556.1"/>
    <property type="molecule type" value="Genomic_DNA"/>
</dbReference>
<gene>
    <name evidence="2" type="ORF">DSOUD_1779</name>
</gene>
<dbReference type="STRING" id="1603606.DSOUD_1779"/>
<evidence type="ECO:0000259" key="1">
    <source>
        <dbReference type="SMART" id="SM00849"/>
    </source>
</evidence>
<dbReference type="PANTHER" id="PTHR47619">
    <property type="entry name" value="METALLO-HYDROLASE YYCJ-RELATED"/>
    <property type="match status" value="1"/>
</dbReference>
<dbReference type="PANTHER" id="PTHR47619:SF1">
    <property type="entry name" value="EXODEOXYRIBONUCLEASE WALJ"/>
    <property type="match status" value="1"/>
</dbReference>
<dbReference type="SMART" id="SM00849">
    <property type="entry name" value="Lactamase_B"/>
    <property type="match status" value="1"/>
</dbReference>
<dbReference type="InterPro" id="IPR036866">
    <property type="entry name" value="RibonucZ/Hydroxyglut_hydro"/>
</dbReference>
<dbReference type="Proteomes" id="UP000057158">
    <property type="component" value="Chromosome"/>
</dbReference>
<feature type="domain" description="Metallo-beta-lactamase" evidence="1">
    <location>
        <begin position="11"/>
        <end position="186"/>
    </location>
</feature>
<sequence>MRVCLLGSGSKGNAVYVESRGCRILIDAGFSARELGNRLAAIGTGGDDLDALFMTHEHGDHSRGMGPLARRHRLPVYVHHRTYRELGRCGAIDDVREFEAGDAITLGDIQVTSFPITHDAAAPVGYVIETPEGKVGVATDLGIATRLVAERLKGCRVLVMESNHDEAMLRDGPYPWHLKQRIRSNHGHLSNLASAQLLQGLLWEGLEAVFLAHLSEVNNTPILAEACAREVLGAQTLCRPLLAIGTQERASVCFTL</sequence>
<dbReference type="SUPFAM" id="SSF56281">
    <property type="entry name" value="Metallo-hydrolase/oxidoreductase"/>
    <property type="match status" value="1"/>
</dbReference>
<dbReference type="OrthoDB" id="9803916at2"/>
<dbReference type="KEGG" id="des:DSOUD_1779"/>
<keyword evidence="3" id="KW-1185">Reference proteome</keyword>
<dbReference type="PATRIC" id="fig|1603606.3.peg.1934"/>
<dbReference type="Pfam" id="PF12706">
    <property type="entry name" value="Lactamase_B_2"/>
    <property type="match status" value="1"/>
</dbReference>
<evidence type="ECO:0000313" key="3">
    <source>
        <dbReference type="Proteomes" id="UP000057158"/>
    </source>
</evidence>
<dbReference type="Gene3D" id="3.60.15.10">
    <property type="entry name" value="Ribonuclease Z/Hydroxyacylglutathione hydrolase-like"/>
    <property type="match status" value="1"/>
</dbReference>
<protein>
    <submittedName>
        <fullName evidence="2">Phosphoribosyl 1,2-cyclic phosphodiesterase</fullName>
    </submittedName>
</protein>